<dbReference type="RefSeq" id="WP_090042763.1">
    <property type="nucleotide sequence ID" value="NZ_FOKI01000038.1"/>
</dbReference>
<dbReference type="InterPro" id="IPR036365">
    <property type="entry name" value="PGBD-like_sf"/>
</dbReference>
<dbReference type="Pfam" id="PF08924">
    <property type="entry name" value="Rv2525c_GlyHyd-like"/>
    <property type="match status" value="1"/>
</dbReference>
<dbReference type="STRING" id="84698.SAMN04488528_103826"/>
<name>A0A1I1ANU5_9CLOT</name>
<dbReference type="SUPFAM" id="SSF47090">
    <property type="entry name" value="PGBD-like"/>
    <property type="match status" value="2"/>
</dbReference>
<feature type="domain" description="Peptidoglycan binding-like" evidence="2">
    <location>
        <begin position="219"/>
        <end position="269"/>
    </location>
</feature>
<keyword evidence="5" id="KW-1185">Reference proteome</keyword>
<dbReference type="SUPFAM" id="SSF51445">
    <property type="entry name" value="(Trans)glycosidases"/>
    <property type="match status" value="1"/>
</dbReference>
<dbReference type="AlphaFoldDB" id="A0A1I1ANU5"/>
<dbReference type="InterPro" id="IPR036366">
    <property type="entry name" value="PGBDSf"/>
</dbReference>
<proteinExistence type="predicted"/>
<dbReference type="OrthoDB" id="1795295at2"/>
<dbReference type="InterPro" id="IPR002477">
    <property type="entry name" value="Peptidoglycan-bd-like"/>
</dbReference>
<evidence type="ECO:0000313" key="5">
    <source>
        <dbReference type="Proteomes" id="UP000198619"/>
    </source>
</evidence>
<dbReference type="CDD" id="cd06418">
    <property type="entry name" value="GH25_BacA-like"/>
    <property type="match status" value="1"/>
</dbReference>
<keyword evidence="1" id="KW-1133">Transmembrane helix</keyword>
<evidence type="ECO:0000313" key="4">
    <source>
        <dbReference type="EMBL" id="SFB38060.1"/>
    </source>
</evidence>
<reference evidence="4 5" key="1">
    <citation type="submission" date="2016-10" db="EMBL/GenBank/DDBJ databases">
        <authorList>
            <person name="de Groot N.N."/>
        </authorList>
    </citation>
    <scope>NUCLEOTIDE SEQUENCE [LARGE SCALE GENOMIC DNA]</scope>
    <source>
        <strain evidence="4 5">DSM 12271</strain>
    </source>
</reference>
<protein>
    <submittedName>
        <fullName evidence="4">Peptidoglycan-binding (PGRP) domain of peptidoglycan hydrolases-containing protein</fullName>
    </submittedName>
</protein>
<keyword evidence="4" id="KW-0378">Hydrolase</keyword>
<dbReference type="Gene3D" id="3.20.20.80">
    <property type="entry name" value="Glycosidases"/>
    <property type="match status" value="1"/>
</dbReference>
<dbReference type="EMBL" id="FOKI01000038">
    <property type="protein sequence ID" value="SFB38060.1"/>
    <property type="molecule type" value="Genomic_DNA"/>
</dbReference>
<accession>A0A1I1ANU5</accession>
<evidence type="ECO:0000259" key="2">
    <source>
        <dbReference type="Pfam" id="PF01471"/>
    </source>
</evidence>
<keyword evidence="1" id="KW-0472">Membrane</keyword>
<dbReference type="InterPro" id="IPR015020">
    <property type="entry name" value="Rv2525c-like_Glyco_Hydro-like"/>
</dbReference>
<dbReference type="GO" id="GO:0016787">
    <property type="term" value="F:hydrolase activity"/>
    <property type="evidence" value="ECO:0007669"/>
    <property type="project" value="UniProtKB-KW"/>
</dbReference>
<dbReference type="Proteomes" id="UP000198619">
    <property type="component" value="Unassembled WGS sequence"/>
</dbReference>
<keyword evidence="1" id="KW-0812">Transmembrane</keyword>
<feature type="transmembrane region" description="Helical" evidence="1">
    <location>
        <begin position="691"/>
        <end position="710"/>
    </location>
</feature>
<evidence type="ECO:0000256" key="1">
    <source>
        <dbReference type="SAM" id="Phobius"/>
    </source>
</evidence>
<sequence length="711" mass="76727">MDQLVLKTQQWLNETYAGKGGFNAITEDGITGWGTIGGLTAALQIELGLASDGIWGATTEKNCPTISSNNSGLNKNIVAILQGGLFCKGYDAGDLSGDFTLQTASGVIKLKQDAGLSNADDEAGSMIFKVLLSTMDGFVLANGKDPNIRTIQQNLNRDYYETIGLIPTNGLYSRETNRALIKALQIEEGSFPDGIWGDSTYELCPTIPGSKSNKMFILLLQYSLYVNGKDPNGFDGLFGNGLSEAIKSFQGFCVLPVDGYAGKQVWASLLVSTGDSNRKGTACDCGETLTLEKIKTLKNNGYKIVGRYLTGKYKLTANEALLITANEMNILPIYEEYGYMLSHFNQENGYQDAKDAFVAAKCLGFNEDSVIYFAVDCDVMDYQITESIIPYFKGVNIAKELLGVSYKIGIYAARNVCSRVNNAGYSCSSFVCDMSTGFSGNLGYPLPEDWAFDQIKTTRLGSGDGSIEIDNNICKGTYLGEKFLYPMDGDLFNKINNISIIKEFGGNLTTFEEEKEFIRTPNLKITYAISTDVTVDGDYANLEITPDGKLDGATIKSTFDSMEGSLNKDQSISLANTLTLLSSDIGETSIAYKISTDGVWTTNEISIPVKIYLDKDNNVSITLAVKVKISIKNDGGESDVQEALDSVSEYTGYIITGVVVIGVVGVVTYLGGIAAVLGAILAWFAEVLGTILALFGYIGALLSGIFVKLIS</sequence>
<evidence type="ECO:0000259" key="3">
    <source>
        <dbReference type="Pfam" id="PF08924"/>
    </source>
</evidence>
<dbReference type="Pfam" id="PF01471">
    <property type="entry name" value="PG_binding_1"/>
    <property type="match status" value="1"/>
</dbReference>
<dbReference type="InterPro" id="IPR017853">
    <property type="entry name" value="GH"/>
</dbReference>
<feature type="domain" description="Rv2525c-like glycoside hydrolase-like" evidence="3">
    <location>
        <begin position="296"/>
        <end position="473"/>
    </location>
</feature>
<gene>
    <name evidence="4" type="ORF">SAMN04488528_103826</name>
</gene>
<dbReference type="Gene3D" id="1.10.101.10">
    <property type="entry name" value="PGBD-like superfamily/PGBD"/>
    <property type="match status" value="1"/>
</dbReference>
<organism evidence="4 5">
    <name type="scientific">Clostridium frigidicarnis</name>
    <dbReference type="NCBI Taxonomy" id="84698"/>
    <lineage>
        <taxon>Bacteria</taxon>
        <taxon>Bacillati</taxon>
        <taxon>Bacillota</taxon>
        <taxon>Clostridia</taxon>
        <taxon>Eubacteriales</taxon>
        <taxon>Clostridiaceae</taxon>
        <taxon>Clostridium</taxon>
    </lineage>
</organism>
<feature type="transmembrane region" description="Helical" evidence="1">
    <location>
        <begin position="653"/>
        <end position="684"/>
    </location>
</feature>